<gene>
    <name evidence="3" type="ORF">SEMRO_740_G195540.1</name>
</gene>
<keyword evidence="4" id="KW-1185">Reference proteome</keyword>
<reference evidence="3" key="1">
    <citation type="submission" date="2020-06" db="EMBL/GenBank/DDBJ databases">
        <authorList>
            <consortium name="Plant Systems Biology data submission"/>
        </authorList>
    </citation>
    <scope>NUCLEOTIDE SEQUENCE</scope>
    <source>
        <strain evidence="3">D6</strain>
    </source>
</reference>
<accession>A0A9N8E6W4</accession>
<dbReference type="Proteomes" id="UP001153069">
    <property type="component" value="Unassembled WGS sequence"/>
</dbReference>
<protein>
    <submittedName>
        <fullName evidence="3">HNH endonuclease</fullName>
    </submittedName>
</protein>
<dbReference type="Pfam" id="PF14279">
    <property type="entry name" value="HNH_5"/>
    <property type="match status" value="1"/>
</dbReference>
<dbReference type="InterPro" id="IPR029471">
    <property type="entry name" value="HNH_5"/>
</dbReference>
<feature type="compositionally biased region" description="Basic residues" evidence="1">
    <location>
        <begin position="307"/>
        <end position="320"/>
    </location>
</feature>
<dbReference type="OrthoDB" id="2127950at2759"/>
<name>A0A9N8E6W4_9STRA</name>
<sequence>MTKSTELHSTKPQHKHRSSDRYSSTTATKTQVANSVTELYAEGNGYRKTIRRFKNGNELVGRENTRKKKKKNNDNQKRGEETIPTNKFLNELNRYPALILNADYQPMSYLPLSVSHWQEAVKLIFSGKVAVVDVYEGVTIRAASIEVPLPSVIALNEYVPQCSHKPAFTRRNVFLRDEYTCQYCNDPFTTKDLSIDHVVPRSMGGVLNWENAVTSCLKCNGRKGSMLLSDLKSVGMRLQTKPRAPTRHELAIKAGRMLPHRKFHPTWQPYLGAVWGGNDDNTPTPDLEALGISFHEDGDTATTEPKPRKKVSKNKKKRVKRQQEKSSKAQKNLLDSRI</sequence>
<dbReference type="PANTHER" id="PTHR33877:SF2">
    <property type="entry name" value="OS07G0170200 PROTEIN"/>
    <property type="match status" value="1"/>
</dbReference>
<dbReference type="GO" id="GO:0004519">
    <property type="term" value="F:endonuclease activity"/>
    <property type="evidence" value="ECO:0007669"/>
    <property type="project" value="UniProtKB-KW"/>
</dbReference>
<dbReference type="CDD" id="cd00085">
    <property type="entry name" value="HNHc"/>
    <property type="match status" value="1"/>
</dbReference>
<evidence type="ECO:0000259" key="2">
    <source>
        <dbReference type="SMART" id="SM00507"/>
    </source>
</evidence>
<feature type="domain" description="HNH nuclease" evidence="2">
    <location>
        <begin position="168"/>
        <end position="221"/>
    </location>
</feature>
<feature type="region of interest" description="Disordered" evidence="1">
    <location>
        <begin position="1"/>
        <end position="32"/>
    </location>
</feature>
<dbReference type="InterPro" id="IPR003615">
    <property type="entry name" value="HNH_nuc"/>
</dbReference>
<dbReference type="InterPro" id="IPR052892">
    <property type="entry name" value="NA-targeting_endonuclease"/>
</dbReference>
<dbReference type="SMART" id="SM00507">
    <property type="entry name" value="HNHc"/>
    <property type="match status" value="1"/>
</dbReference>
<evidence type="ECO:0000313" key="3">
    <source>
        <dbReference type="EMBL" id="CAB9515811.1"/>
    </source>
</evidence>
<dbReference type="EMBL" id="CAICTM010000739">
    <property type="protein sequence ID" value="CAB9515811.1"/>
    <property type="molecule type" value="Genomic_DNA"/>
</dbReference>
<feature type="compositionally biased region" description="Basic and acidic residues" evidence="1">
    <location>
        <begin position="72"/>
        <end position="81"/>
    </location>
</feature>
<dbReference type="AlphaFoldDB" id="A0A9N8E6W4"/>
<comment type="caution">
    <text evidence="3">The sequence shown here is derived from an EMBL/GenBank/DDBJ whole genome shotgun (WGS) entry which is preliminary data.</text>
</comment>
<evidence type="ECO:0000256" key="1">
    <source>
        <dbReference type="SAM" id="MobiDB-lite"/>
    </source>
</evidence>
<feature type="compositionally biased region" description="Polar residues" evidence="1">
    <location>
        <begin position="21"/>
        <end position="32"/>
    </location>
</feature>
<keyword evidence="3" id="KW-0378">Hydrolase</keyword>
<organism evidence="3 4">
    <name type="scientific">Seminavis robusta</name>
    <dbReference type="NCBI Taxonomy" id="568900"/>
    <lineage>
        <taxon>Eukaryota</taxon>
        <taxon>Sar</taxon>
        <taxon>Stramenopiles</taxon>
        <taxon>Ochrophyta</taxon>
        <taxon>Bacillariophyta</taxon>
        <taxon>Bacillariophyceae</taxon>
        <taxon>Bacillariophycidae</taxon>
        <taxon>Naviculales</taxon>
        <taxon>Naviculaceae</taxon>
        <taxon>Seminavis</taxon>
    </lineage>
</organism>
<feature type="region of interest" description="Disordered" evidence="1">
    <location>
        <begin position="294"/>
        <end position="338"/>
    </location>
</feature>
<dbReference type="Gene3D" id="1.10.30.50">
    <property type="match status" value="1"/>
</dbReference>
<dbReference type="PANTHER" id="PTHR33877">
    <property type="entry name" value="SLL1193 PROTEIN"/>
    <property type="match status" value="1"/>
</dbReference>
<keyword evidence="3" id="KW-0540">Nuclease</keyword>
<feature type="region of interest" description="Disordered" evidence="1">
    <location>
        <begin position="53"/>
        <end position="82"/>
    </location>
</feature>
<proteinExistence type="predicted"/>
<evidence type="ECO:0000313" key="4">
    <source>
        <dbReference type="Proteomes" id="UP001153069"/>
    </source>
</evidence>
<keyword evidence="3" id="KW-0255">Endonuclease</keyword>